<reference evidence="1 2" key="1">
    <citation type="journal article" date="2017" name="Nat. Commun.">
        <title>Genome assembly with in vitro proximity ligation data and whole-genome triplication in lettuce.</title>
        <authorList>
            <person name="Reyes-Chin-Wo S."/>
            <person name="Wang Z."/>
            <person name="Yang X."/>
            <person name="Kozik A."/>
            <person name="Arikit S."/>
            <person name="Song C."/>
            <person name="Xia L."/>
            <person name="Froenicke L."/>
            <person name="Lavelle D.O."/>
            <person name="Truco M.J."/>
            <person name="Xia R."/>
            <person name="Zhu S."/>
            <person name="Xu C."/>
            <person name="Xu H."/>
            <person name="Xu X."/>
            <person name="Cox K."/>
            <person name="Korf I."/>
            <person name="Meyers B.C."/>
            <person name="Michelmore R.W."/>
        </authorList>
    </citation>
    <scope>NUCLEOTIDE SEQUENCE [LARGE SCALE GENOMIC DNA]</scope>
    <source>
        <strain evidence="2">cv. Salinas</strain>
        <tissue evidence="1">Seedlings</tissue>
    </source>
</reference>
<dbReference type="Proteomes" id="UP000235145">
    <property type="component" value="Unassembled WGS sequence"/>
</dbReference>
<dbReference type="PANTHER" id="PTHR45786">
    <property type="entry name" value="DNA BINDING PROTEIN-LIKE"/>
    <property type="match status" value="1"/>
</dbReference>
<protein>
    <submittedName>
        <fullName evidence="1">Uncharacterized protein</fullName>
    </submittedName>
</protein>
<dbReference type="EMBL" id="NBSK02000007">
    <property type="protein sequence ID" value="KAJ0198610.1"/>
    <property type="molecule type" value="Genomic_DNA"/>
</dbReference>
<proteinExistence type="predicted"/>
<gene>
    <name evidence="1" type="ORF">LSAT_V11C700374550</name>
</gene>
<dbReference type="PANTHER" id="PTHR45786:SF78">
    <property type="entry name" value="ATP-DEPENDENT DNA HELICASE"/>
    <property type="match status" value="1"/>
</dbReference>
<comment type="caution">
    <text evidence="1">The sequence shown here is derived from an EMBL/GenBank/DDBJ whole genome shotgun (WGS) entry which is preliminary data.</text>
</comment>
<evidence type="ECO:0000313" key="2">
    <source>
        <dbReference type="Proteomes" id="UP000235145"/>
    </source>
</evidence>
<keyword evidence="2" id="KW-1185">Reference proteome</keyword>
<organism evidence="1 2">
    <name type="scientific">Lactuca sativa</name>
    <name type="common">Garden lettuce</name>
    <dbReference type="NCBI Taxonomy" id="4236"/>
    <lineage>
        <taxon>Eukaryota</taxon>
        <taxon>Viridiplantae</taxon>
        <taxon>Streptophyta</taxon>
        <taxon>Embryophyta</taxon>
        <taxon>Tracheophyta</taxon>
        <taxon>Spermatophyta</taxon>
        <taxon>Magnoliopsida</taxon>
        <taxon>eudicotyledons</taxon>
        <taxon>Gunneridae</taxon>
        <taxon>Pentapetalae</taxon>
        <taxon>asterids</taxon>
        <taxon>campanulids</taxon>
        <taxon>Asterales</taxon>
        <taxon>Asteraceae</taxon>
        <taxon>Cichorioideae</taxon>
        <taxon>Cichorieae</taxon>
        <taxon>Lactucinae</taxon>
        <taxon>Lactuca</taxon>
    </lineage>
</organism>
<evidence type="ECO:0000313" key="1">
    <source>
        <dbReference type="EMBL" id="KAJ0198610.1"/>
    </source>
</evidence>
<name>A0A9R1X2V9_LACSA</name>
<dbReference type="AlphaFoldDB" id="A0A9R1X2V9"/>
<sequence length="170" mass="20294">MQYFCKQREELGMMASHTPQLQFLSWELIPLVDMFGYSCDTSLVFELKHSNIPRHGFPINSIINDDEVIQDDLDGRRNIVSMREYYCYKFQIQSNYNVILLEGRLLKQFIVDIYIKIETSCLEFCRKNEYEIRFFNETTYMPCMKLTDKKNSIPFSTQTIPSSSLFRYDH</sequence>
<accession>A0A9R1X2V9</accession>